<proteinExistence type="predicted"/>
<evidence type="ECO:0000313" key="3">
    <source>
        <dbReference type="Proteomes" id="UP001165962"/>
    </source>
</evidence>
<organism evidence="2 3">
    <name type="scientific">Paenibacillus agricola</name>
    <dbReference type="NCBI Taxonomy" id="2716264"/>
    <lineage>
        <taxon>Bacteria</taxon>
        <taxon>Bacillati</taxon>
        <taxon>Bacillota</taxon>
        <taxon>Bacilli</taxon>
        <taxon>Bacillales</taxon>
        <taxon>Paenibacillaceae</taxon>
        <taxon>Paenibacillus</taxon>
    </lineage>
</organism>
<dbReference type="PANTHER" id="PTHR47129">
    <property type="entry name" value="QUINONE OXIDOREDUCTASE 2"/>
    <property type="match status" value="1"/>
</dbReference>
<dbReference type="InterPro" id="IPR052718">
    <property type="entry name" value="NmrA-type_oxidoreductase"/>
</dbReference>
<reference evidence="2" key="1">
    <citation type="submission" date="2020-03" db="EMBL/GenBank/DDBJ databases">
        <title>Draft sequencing of Paenibacilllus sp. S3N08.</title>
        <authorList>
            <person name="Kim D.-U."/>
        </authorList>
    </citation>
    <scope>NUCLEOTIDE SEQUENCE</scope>
    <source>
        <strain evidence="2">S3N08</strain>
    </source>
</reference>
<comment type="caution">
    <text evidence="2">The sequence shown here is derived from an EMBL/GenBank/DDBJ whole genome shotgun (WGS) entry which is preliminary data.</text>
</comment>
<evidence type="ECO:0000313" key="2">
    <source>
        <dbReference type="EMBL" id="NHN31680.1"/>
    </source>
</evidence>
<dbReference type="SUPFAM" id="SSF51735">
    <property type="entry name" value="NAD(P)-binding Rossmann-fold domains"/>
    <property type="match status" value="1"/>
</dbReference>
<protein>
    <submittedName>
        <fullName evidence="2">NAD(P)H-binding protein</fullName>
    </submittedName>
</protein>
<dbReference type="Proteomes" id="UP001165962">
    <property type="component" value="Unassembled WGS sequence"/>
</dbReference>
<feature type="domain" description="NAD(P)-binding" evidence="1">
    <location>
        <begin position="7"/>
        <end position="188"/>
    </location>
</feature>
<sequence length="283" mass="30705">MSIVITGANGQLGSLIIKQLLQNVQSDSIIACVRDLEKAKPYLAQGIEVRFCEYDQPESLQQAFAGASKLLLISSSNPDDTIRLRQHAHVIEAAKKSKVGHLLYTSFAFLGTGTISPAHLHLATEHAILTSGIPHTFLRNALYTDFVGVLELDKAIATGELGIYPGDWKFNTVTRGDLALGIAAVLSDAGAGLGHNGEHHGHKHKTYELTAPHSWTFYDLVIALSELTGKPITLRQDPQIQNWIYGFLGKIDTSSTSADLESLIGGSVTSLKESLKPFITMKY</sequence>
<dbReference type="InterPro" id="IPR016040">
    <property type="entry name" value="NAD(P)-bd_dom"/>
</dbReference>
<dbReference type="RefSeq" id="WP_166151977.1">
    <property type="nucleotide sequence ID" value="NZ_JAAOIW010000006.1"/>
</dbReference>
<dbReference type="Pfam" id="PF13460">
    <property type="entry name" value="NAD_binding_10"/>
    <property type="match status" value="1"/>
</dbReference>
<name>A0ABX0JDB4_9BACL</name>
<dbReference type="Gene3D" id="3.40.50.720">
    <property type="entry name" value="NAD(P)-binding Rossmann-like Domain"/>
    <property type="match status" value="1"/>
</dbReference>
<dbReference type="EMBL" id="JAAOIW010000006">
    <property type="protein sequence ID" value="NHN31680.1"/>
    <property type="molecule type" value="Genomic_DNA"/>
</dbReference>
<accession>A0ABX0JDB4</accession>
<keyword evidence="3" id="KW-1185">Reference proteome</keyword>
<evidence type="ECO:0000259" key="1">
    <source>
        <dbReference type="Pfam" id="PF13460"/>
    </source>
</evidence>
<dbReference type="InterPro" id="IPR036291">
    <property type="entry name" value="NAD(P)-bd_dom_sf"/>
</dbReference>
<dbReference type="PANTHER" id="PTHR47129:SF1">
    <property type="entry name" value="NMRA-LIKE DOMAIN-CONTAINING PROTEIN"/>
    <property type="match status" value="1"/>
</dbReference>
<dbReference type="Gene3D" id="3.90.25.10">
    <property type="entry name" value="UDP-galactose 4-epimerase, domain 1"/>
    <property type="match status" value="1"/>
</dbReference>
<gene>
    <name evidence="2" type="ORF">G9U52_17750</name>
</gene>